<evidence type="ECO:0000313" key="9">
    <source>
        <dbReference type="Proteomes" id="UP000671836"/>
    </source>
</evidence>
<accession>A0ABX7RFJ0</accession>
<dbReference type="InterPro" id="IPR036388">
    <property type="entry name" value="WH-like_DNA-bd_sf"/>
</dbReference>
<dbReference type="InterPro" id="IPR051677">
    <property type="entry name" value="AfsR-DnrI-RedD_regulator"/>
</dbReference>
<keyword evidence="4 6" id="KW-0238">DNA-binding</keyword>
<dbReference type="InterPro" id="IPR016032">
    <property type="entry name" value="Sig_transdc_resp-reg_C-effctor"/>
</dbReference>
<proteinExistence type="inferred from homology"/>
<evidence type="ECO:0000256" key="3">
    <source>
        <dbReference type="ARBA" id="ARBA00023015"/>
    </source>
</evidence>
<evidence type="ECO:0000256" key="4">
    <source>
        <dbReference type="ARBA" id="ARBA00023125"/>
    </source>
</evidence>
<dbReference type="EMBL" id="CP071595">
    <property type="protein sequence ID" value="QSY46956.1"/>
    <property type="molecule type" value="Genomic_DNA"/>
</dbReference>
<comment type="similarity">
    <text evidence="1">Belongs to the AfsR/DnrI/RedD regulatory family.</text>
</comment>
<dbReference type="SMART" id="SM00862">
    <property type="entry name" value="Trans_reg_C"/>
    <property type="match status" value="1"/>
</dbReference>
<dbReference type="InterPro" id="IPR002182">
    <property type="entry name" value="NB-ARC"/>
</dbReference>
<keyword evidence="3" id="KW-0805">Transcription regulation</keyword>
<dbReference type="PROSITE" id="PS51755">
    <property type="entry name" value="OMPR_PHOB"/>
    <property type="match status" value="1"/>
</dbReference>
<gene>
    <name evidence="8" type="ORF">J3S04_16215</name>
</gene>
<dbReference type="InterPro" id="IPR011990">
    <property type="entry name" value="TPR-like_helical_dom_sf"/>
</dbReference>
<protein>
    <submittedName>
        <fullName evidence="8">AfsR family transcriptional regulator</fullName>
    </submittedName>
</protein>
<keyword evidence="5" id="KW-0804">Transcription</keyword>
<dbReference type="Proteomes" id="UP000671836">
    <property type="component" value="Chromosome"/>
</dbReference>
<dbReference type="Pfam" id="PF00931">
    <property type="entry name" value="NB-ARC"/>
    <property type="match status" value="1"/>
</dbReference>
<dbReference type="Gene3D" id="1.10.10.10">
    <property type="entry name" value="Winged helix-like DNA-binding domain superfamily/Winged helix DNA-binding domain"/>
    <property type="match status" value="1"/>
</dbReference>
<reference evidence="8 9" key="1">
    <citation type="submission" date="2021-03" db="EMBL/GenBank/DDBJ databases">
        <title>Streptomyces strains.</title>
        <authorList>
            <person name="Lund M.B."/>
            <person name="Toerring T."/>
        </authorList>
    </citation>
    <scope>NUCLEOTIDE SEQUENCE [LARGE SCALE GENOMIC DNA]</scope>
    <source>
        <strain evidence="8 9">KCC S-1010</strain>
    </source>
</reference>
<evidence type="ECO:0000256" key="1">
    <source>
        <dbReference type="ARBA" id="ARBA00005820"/>
    </source>
</evidence>
<evidence type="ECO:0000256" key="6">
    <source>
        <dbReference type="PROSITE-ProRule" id="PRU01091"/>
    </source>
</evidence>
<sequence>MTGEAERAGRRRLRFAVLGPVRAWRGDEPLNTGAPQQRALRAALLLRGGRTATAPELVDALWGEDHPRAAPAALRTYAARLRKMLGPDADALVSESSGYALQVGPGGLDIDAAERLAAEADTARGSGNPARARGLMNDALALWHGEPLAEVPGPYAQAQRARLAERRLSLLETRLALDLDVGARAESVSELTALTAAYPLRELLRELLMLALYRSDRRSEALAVYADTRRLLADELGVDPRPELTELRQRILDGDAGLGVSSTTAGGAPPGPAFIRPAQLPASVSDFTGRAAAAVDELGSHIAAAAGERGHGAVVAVAGIGGVGKTTLAVHAAHTGRRHFPDGQLYADLQGAATSPAAPEAVLGSFLRALGLHDSEIPDGLPERVARYRSVLADRRVLVLLDNARDASQVHPLLPGNAGCATLVTSRNRMIDLACAHVVDLGVMPPPEALELFTAIVGAERTAAEPDAAMAVLSACGFLPLAIRIAAARLASRRSWSVSVLARKLGDERRRLDELHAGDLAVTATFELGYALTPEQARAFRHLSVADAPDLSSSAAEALLGTRTATPAGELLKALVDTSLLETPAPGRYRLHDLVRLYARTRIDSDEQAQREADAATSRLLDFYLATAARVYALARPGDRLVHHLAPTHHPGLPLRTQSEAVDWLFTEARCLLATAAQACHSADPTALRRAVDLLLVSKDLAESGAHARLGSSLRLGNGLYALGRALIPAGRPEEAISRLTDSLEIFATARQRLWEGMAHHRLAEAHLAARCPAEAAHQAERALSLLNGVGGDWRRANTLTVLGRALDGVGERRRARACWQEALSVHERLESAEQAEVRHLLE</sequence>
<keyword evidence="9" id="KW-1185">Reference proteome</keyword>
<dbReference type="CDD" id="cd15831">
    <property type="entry name" value="BTAD"/>
    <property type="match status" value="1"/>
</dbReference>
<dbReference type="Gene3D" id="1.25.40.10">
    <property type="entry name" value="Tetratricopeptide repeat domain"/>
    <property type="match status" value="2"/>
</dbReference>
<dbReference type="InterPro" id="IPR027417">
    <property type="entry name" value="P-loop_NTPase"/>
</dbReference>
<dbReference type="SUPFAM" id="SSF48452">
    <property type="entry name" value="TPR-like"/>
    <property type="match status" value="2"/>
</dbReference>
<evidence type="ECO:0000256" key="5">
    <source>
        <dbReference type="ARBA" id="ARBA00023163"/>
    </source>
</evidence>
<evidence type="ECO:0000313" key="8">
    <source>
        <dbReference type="EMBL" id="QSY46956.1"/>
    </source>
</evidence>
<name>A0ABX7RFJ0_9ACTN</name>
<dbReference type="SUPFAM" id="SSF46894">
    <property type="entry name" value="C-terminal effector domain of the bipartite response regulators"/>
    <property type="match status" value="1"/>
</dbReference>
<evidence type="ECO:0000256" key="2">
    <source>
        <dbReference type="ARBA" id="ARBA00023012"/>
    </source>
</evidence>
<dbReference type="InterPro" id="IPR005158">
    <property type="entry name" value="BTAD"/>
</dbReference>
<feature type="domain" description="OmpR/PhoB-type" evidence="7">
    <location>
        <begin position="2"/>
        <end position="103"/>
    </location>
</feature>
<keyword evidence="2" id="KW-0902">Two-component regulatory system</keyword>
<evidence type="ECO:0000259" key="7">
    <source>
        <dbReference type="PROSITE" id="PS51755"/>
    </source>
</evidence>
<dbReference type="Pfam" id="PF03704">
    <property type="entry name" value="BTAD"/>
    <property type="match status" value="1"/>
</dbReference>
<dbReference type="PANTHER" id="PTHR35807:SF1">
    <property type="entry name" value="TRANSCRIPTIONAL REGULATOR REDD"/>
    <property type="match status" value="1"/>
</dbReference>
<feature type="DNA-binding region" description="OmpR/PhoB-type" evidence="6">
    <location>
        <begin position="2"/>
        <end position="103"/>
    </location>
</feature>
<dbReference type="PANTHER" id="PTHR35807">
    <property type="entry name" value="TRANSCRIPTIONAL REGULATOR REDD-RELATED"/>
    <property type="match status" value="1"/>
</dbReference>
<dbReference type="RefSeq" id="WP_086574558.1">
    <property type="nucleotide sequence ID" value="NZ_CP071595.1"/>
</dbReference>
<dbReference type="SUPFAM" id="SSF52540">
    <property type="entry name" value="P-loop containing nucleoside triphosphate hydrolases"/>
    <property type="match status" value="1"/>
</dbReference>
<dbReference type="Gene3D" id="3.40.50.300">
    <property type="entry name" value="P-loop containing nucleotide triphosphate hydrolases"/>
    <property type="match status" value="1"/>
</dbReference>
<dbReference type="SMART" id="SM01043">
    <property type="entry name" value="BTAD"/>
    <property type="match status" value="1"/>
</dbReference>
<organism evidence="8 9">
    <name type="scientific">Streptomyces griseocarneus</name>
    <dbReference type="NCBI Taxonomy" id="51201"/>
    <lineage>
        <taxon>Bacteria</taxon>
        <taxon>Bacillati</taxon>
        <taxon>Actinomycetota</taxon>
        <taxon>Actinomycetes</taxon>
        <taxon>Kitasatosporales</taxon>
        <taxon>Streptomycetaceae</taxon>
        <taxon>Streptomyces</taxon>
    </lineage>
</organism>
<dbReference type="PRINTS" id="PR00364">
    <property type="entry name" value="DISEASERSIST"/>
</dbReference>
<dbReference type="InterPro" id="IPR001867">
    <property type="entry name" value="OmpR/PhoB-type_DNA-bd"/>
</dbReference>